<accession>A0AAV4GLT3</accession>
<proteinExistence type="predicted"/>
<evidence type="ECO:0000313" key="2">
    <source>
        <dbReference type="EMBL" id="GFR85981.1"/>
    </source>
</evidence>
<name>A0AAV4GLT3_9GAST</name>
<sequence length="103" mass="11940">MRCDKQTCDLKRERRRERFIAEHQRKRVGPGEKVGGASRRPRRWRQAIRSFPMGAPDLCVFSPLTPDHICPFTGDTRENICPVLEGNWLEEAWGVMAGYIVIE</sequence>
<evidence type="ECO:0000256" key="1">
    <source>
        <dbReference type="SAM" id="MobiDB-lite"/>
    </source>
</evidence>
<gene>
    <name evidence="2" type="ORF">ElyMa_006042300</name>
</gene>
<protein>
    <submittedName>
        <fullName evidence="2">Uncharacterized protein</fullName>
    </submittedName>
</protein>
<dbReference type="EMBL" id="BMAT01012100">
    <property type="protein sequence ID" value="GFR85981.1"/>
    <property type="molecule type" value="Genomic_DNA"/>
</dbReference>
<dbReference type="Proteomes" id="UP000762676">
    <property type="component" value="Unassembled WGS sequence"/>
</dbReference>
<comment type="caution">
    <text evidence="2">The sequence shown here is derived from an EMBL/GenBank/DDBJ whole genome shotgun (WGS) entry which is preliminary data.</text>
</comment>
<feature type="region of interest" description="Disordered" evidence="1">
    <location>
        <begin position="21"/>
        <end position="40"/>
    </location>
</feature>
<keyword evidence="3" id="KW-1185">Reference proteome</keyword>
<dbReference type="AlphaFoldDB" id="A0AAV4GLT3"/>
<evidence type="ECO:0000313" key="3">
    <source>
        <dbReference type="Proteomes" id="UP000762676"/>
    </source>
</evidence>
<reference evidence="2 3" key="1">
    <citation type="journal article" date="2021" name="Elife">
        <title>Chloroplast acquisition without the gene transfer in kleptoplastic sea slugs, Plakobranchus ocellatus.</title>
        <authorList>
            <person name="Maeda T."/>
            <person name="Takahashi S."/>
            <person name="Yoshida T."/>
            <person name="Shimamura S."/>
            <person name="Takaki Y."/>
            <person name="Nagai Y."/>
            <person name="Toyoda A."/>
            <person name="Suzuki Y."/>
            <person name="Arimoto A."/>
            <person name="Ishii H."/>
            <person name="Satoh N."/>
            <person name="Nishiyama T."/>
            <person name="Hasebe M."/>
            <person name="Maruyama T."/>
            <person name="Minagawa J."/>
            <person name="Obokata J."/>
            <person name="Shigenobu S."/>
        </authorList>
    </citation>
    <scope>NUCLEOTIDE SEQUENCE [LARGE SCALE GENOMIC DNA]</scope>
</reference>
<organism evidence="2 3">
    <name type="scientific">Elysia marginata</name>
    <dbReference type="NCBI Taxonomy" id="1093978"/>
    <lineage>
        <taxon>Eukaryota</taxon>
        <taxon>Metazoa</taxon>
        <taxon>Spiralia</taxon>
        <taxon>Lophotrochozoa</taxon>
        <taxon>Mollusca</taxon>
        <taxon>Gastropoda</taxon>
        <taxon>Heterobranchia</taxon>
        <taxon>Euthyneura</taxon>
        <taxon>Panpulmonata</taxon>
        <taxon>Sacoglossa</taxon>
        <taxon>Placobranchoidea</taxon>
        <taxon>Plakobranchidae</taxon>
        <taxon>Elysia</taxon>
    </lineage>
</organism>